<evidence type="ECO:0000313" key="5">
    <source>
        <dbReference type="Proteomes" id="UP001265746"/>
    </source>
</evidence>
<dbReference type="PANTHER" id="PTHR10039">
    <property type="entry name" value="AMELOGENIN"/>
    <property type="match status" value="1"/>
</dbReference>
<evidence type="ECO:0000313" key="4">
    <source>
        <dbReference type="EMBL" id="KAK2602263.1"/>
    </source>
</evidence>
<dbReference type="SUPFAM" id="SSF52540">
    <property type="entry name" value="P-loop containing nucleoside triphosphate hydrolases"/>
    <property type="match status" value="1"/>
</dbReference>
<dbReference type="Proteomes" id="UP001265746">
    <property type="component" value="Unassembled WGS sequence"/>
</dbReference>
<evidence type="ECO:0000256" key="2">
    <source>
        <dbReference type="PROSITE-ProRule" id="PRU00042"/>
    </source>
</evidence>
<sequence length="936" mass="107420">MAKPSTNGFERALATFRARLSPEEDAQFQITAIDDLRMSILSIQSHQRARRQMIHMKRIESFLEAMEQFGKVIEVFLNATDYLAFVWGPIKLLLLTASTWVEILDELLDAYQRIFENLPIFQEYQTLFQNEPQMQSVLESVWGNILDFHSKALRIFSHSMLHIFFRSLWRDFRSRFQHILDDLAHHKTLVESHANQIHIRTYISDRTRIFQEFERISARTADEKYEYVLRWLNAPVAVEIHEDVATVRNEFFRATNIQTGQWIIHNVKVKNWLDLDVPKTSIIWVHGIPGAGKSVLASVVIDEIQSRAAADHAFFYCKDGDSGRNSYAQILRALLSQLISQNRGSVSYYYDEGIQSGDVSLKSTKLSKRLIDSAVQNLRKGFIVIDGIDECAPGERKALLEHLIQLIDRCDATFPGKVRLMILSREEPDIKKFLAASETLRITSRDTLEDINTYIKYQASRLKSRFSDLETEDLDYIKKCVLDRTDGMFLFAKLVTENLIAQPTMYDLQRELQPQVFPSGLGQARPRLNAINSYKRTFFSIQNNPRENERALASRILSMMLSAQRPLRWHEVQGAISIDPVEQKADWARRLKFHVKDVCGSLIQILGEDRIEFVHVTANFYIVDSGYISHLSAAYSMTVLCLQYLTFECFDQHCSTTSRMASALQGDMAFQDYAVAHWCDHIIQLVDCSSKQNMSCITPDNELSHAVEDFSNQFEQDLADCPTTTHHTIPDSIANFSCFALLGVLWIHSKTVQGQKDDRGDVVSLSSLAFCLTQNRTVIEEAAVSSHSNQSKTQQLDTFYGKNLFKCPRRTCYFFHQGFDSDRGRGDHNDRHERPFRCPEDDCPAQTFGFTSQKELEKHQKRTHPGAGNGPAKFARLKKDKIKGDESSSLRCALCRQYFSRRYELRRHLRVEMSLKAAVEAGSTLLAPKPKPQPHS</sequence>
<keyword evidence="2" id="KW-0862">Zinc</keyword>
<dbReference type="Pfam" id="PF22939">
    <property type="entry name" value="WHD_GPIID"/>
    <property type="match status" value="1"/>
</dbReference>
<feature type="domain" description="C2H2-type" evidence="3">
    <location>
        <begin position="890"/>
        <end position="917"/>
    </location>
</feature>
<dbReference type="Pfam" id="PF24883">
    <property type="entry name" value="NPHP3_N"/>
    <property type="match status" value="1"/>
</dbReference>
<evidence type="ECO:0000259" key="3">
    <source>
        <dbReference type="PROSITE" id="PS50157"/>
    </source>
</evidence>
<proteinExistence type="predicted"/>
<dbReference type="AlphaFoldDB" id="A0AAD9S8I6"/>
<evidence type="ECO:0000256" key="1">
    <source>
        <dbReference type="ARBA" id="ARBA00022737"/>
    </source>
</evidence>
<organism evidence="4 5">
    <name type="scientific">Phomopsis amygdali</name>
    <name type="common">Fusicoccum amygdali</name>
    <dbReference type="NCBI Taxonomy" id="1214568"/>
    <lineage>
        <taxon>Eukaryota</taxon>
        <taxon>Fungi</taxon>
        <taxon>Dikarya</taxon>
        <taxon>Ascomycota</taxon>
        <taxon>Pezizomycotina</taxon>
        <taxon>Sordariomycetes</taxon>
        <taxon>Sordariomycetidae</taxon>
        <taxon>Diaporthales</taxon>
        <taxon>Diaporthaceae</taxon>
        <taxon>Diaporthe</taxon>
    </lineage>
</organism>
<comment type="caution">
    <text evidence="4">The sequence shown here is derived from an EMBL/GenBank/DDBJ whole genome shotgun (WGS) entry which is preliminary data.</text>
</comment>
<dbReference type="GO" id="GO:0008270">
    <property type="term" value="F:zinc ion binding"/>
    <property type="evidence" value="ECO:0007669"/>
    <property type="project" value="UniProtKB-KW"/>
</dbReference>
<keyword evidence="2" id="KW-0863">Zinc-finger</keyword>
<dbReference type="PANTHER" id="PTHR10039:SF14">
    <property type="entry name" value="NACHT DOMAIN-CONTAINING PROTEIN"/>
    <property type="match status" value="1"/>
</dbReference>
<dbReference type="EMBL" id="JAUJFL010000005">
    <property type="protein sequence ID" value="KAK2602263.1"/>
    <property type="molecule type" value="Genomic_DNA"/>
</dbReference>
<dbReference type="InterPro" id="IPR054471">
    <property type="entry name" value="GPIID_WHD"/>
</dbReference>
<dbReference type="InterPro" id="IPR013087">
    <property type="entry name" value="Znf_C2H2_type"/>
</dbReference>
<dbReference type="InterPro" id="IPR027417">
    <property type="entry name" value="P-loop_NTPase"/>
</dbReference>
<gene>
    <name evidence="4" type="ORF">N8I77_008812</name>
</gene>
<dbReference type="PROSITE" id="PS50157">
    <property type="entry name" value="ZINC_FINGER_C2H2_2"/>
    <property type="match status" value="1"/>
</dbReference>
<dbReference type="SMART" id="SM00355">
    <property type="entry name" value="ZnF_C2H2"/>
    <property type="match status" value="2"/>
</dbReference>
<dbReference type="InterPro" id="IPR056125">
    <property type="entry name" value="DUF7708"/>
</dbReference>
<name>A0AAD9S8I6_PHOAM</name>
<dbReference type="Pfam" id="PF24809">
    <property type="entry name" value="DUF7708"/>
    <property type="match status" value="1"/>
</dbReference>
<accession>A0AAD9S8I6</accession>
<keyword evidence="5" id="KW-1185">Reference proteome</keyword>
<reference evidence="4" key="1">
    <citation type="submission" date="2023-06" db="EMBL/GenBank/DDBJ databases">
        <authorList>
            <person name="Noh H."/>
        </authorList>
    </citation>
    <scope>NUCLEOTIDE SEQUENCE</scope>
    <source>
        <strain evidence="4">DUCC20226</strain>
    </source>
</reference>
<dbReference type="Gene3D" id="3.40.50.300">
    <property type="entry name" value="P-loop containing nucleotide triphosphate hydrolases"/>
    <property type="match status" value="1"/>
</dbReference>
<protein>
    <recommendedName>
        <fullName evidence="3">C2H2-type domain-containing protein</fullName>
    </recommendedName>
</protein>
<dbReference type="InterPro" id="IPR056884">
    <property type="entry name" value="NPHP3-like_N"/>
</dbReference>
<keyword evidence="1" id="KW-0677">Repeat</keyword>
<dbReference type="Gene3D" id="3.30.160.60">
    <property type="entry name" value="Classic Zinc Finger"/>
    <property type="match status" value="1"/>
</dbReference>
<keyword evidence="2" id="KW-0479">Metal-binding</keyword>